<protein>
    <submittedName>
        <fullName evidence="1">Uncharacterized protein</fullName>
    </submittedName>
</protein>
<keyword evidence="2" id="KW-1185">Reference proteome</keyword>
<dbReference type="InParanoid" id="C5LC74"/>
<name>C5LC74_PERM5</name>
<proteinExistence type="predicted"/>
<accession>C5LC74</accession>
<dbReference type="RefSeq" id="XP_002773741.1">
    <property type="nucleotide sequence ID" value="XM_002773695.1"/>
</dbReference>
<dbReference type="Proteomes" id="UP000007800">
    <property type="component" value="Unassembled WGS sequence"/>
</dbReference>
<gene>
    <name evidence="1" type="ORF">Pmar_PMAR011585</name>
</gene>
<dbReference type="OMA" id="WKTNSND"/>
<evidence type="ECO:0000313" key="1">
    <source>
        <dbReference type="EMBL" id="EER05557.1"/>
    </source>
</evidence>
<dbReference type="GeneID" id="9042307"/>
<sequence length="242" mass="27163">MKERKLSHFNRRGEEEAEKLWKEKCSAEASREAARRYLKSSVRVGGMHSGKVDYEDNERVFSPVNVPSTVLASRRAVLDSVRPKILDHSPKSWNISVKTDEKPVRKDLRKQLLMVRAGLMDQPVWKTNSNDKEISVADFPSTFSRKERNIIRHVGMVTGKGPVGSLTKRWFNLVDEKGASRHSANPENDFIGSWDISSSTCQPADVDARLKAFVKAEKRRIRMNVPSCVVDEAGGDGEAAIG</sequence>
<reference evidence="1 2" key="1">
    <citation type="submission" date="2008-07" db="EMBL/GenBank/DDBJ databases">
        <authorList>
            <person name="El-Sayed N."/>
            <person name="Caler E."/>
            <person name="Inman J."/>
            <person name="Amedeo P."/>
            <person name="Hass B."/>
            <person name="Wortman J."/>
        </authorList>
    </citation>
    <scope>NUCLEOTIDE SEQUENCE [LARGE SCALE GENOMIC DNA]</scope>
    <source>
        <strain evidence="2">ATCC 50983 / TXsc</strain>
    </source>
</reference>
<organism evidence="2">
    <name type="scientific">Perkinsus marinus (strain ATCC 50983 / TXsc)</name>
    <dbReference type="NCBI Taxonomy" id="423536"/>
    <lineage>
        <taxon>Eukaryota</taxon>
        <taxon>Sar</taxon>
        <taxon>Alveolata</taxon>
        <taxon>Perkinsozoa</taxon>
        <taxon>Perkinsea</taxon>
        <taxon>Perkinsida</taxon>
        <taxon>Perkinsidae</taxon>
        <taxon>Perkinsus</taxon>
    </lineage>
</organism>
<dbReference type="AlphaFoldDB" id="C5LC74"/>
<dbReference type="OrthoDB" id="408600at2759"/>
<dbReference type="EMBL" id="GG680918">
    <property type="protein sequence ID" value="EER05557.1"/>
    <property type="molecule type" value="Genomic_DNA"/>
</dbReference>
<evidence type="ECO:0000313" key="2">
    <source>
        <dbReference type="Proteomes" id="UP000007800"/>
    </source>
</evidence>